<dbReference type="PANTHER" id="PTHR39081">
    <property type="entry name" value="MUT7-C DOMAIN-CONTAINING PROTEIN"/>
    <property type="match status" value="1"/>
</dbReference>
<organism evidence="3">
    <name type="scientific">Caldithrix abyssi</name>
    <dbReference type="NCBI Taxonomy" id="187145"/>
    <lineage>
        <taxon>Bacteria</taxon>
        <taxon>Pseudomonadati</taxon>
        <taxon>Calditrichota</taxon>
        <taxon>Calditrichia</taxon>
        <taxon>Calditrichales</taxon>
        <taxon>Calditrichaceae</taxon>
        <taxon>Caldithrix</taxon>
    </lineage>
</organism>
<dbReference type="Proteomes" id="UP000886111">
    <property type="component" value="Unassembled WGS sequence"/>
</dbReference>
<dbReference type="Gene3D" id="3.10.20.30">
    <property type="match status" value="1"/>
</dbReference>
<comment type="caution">
    <text evidence="3">The sequence shown here is derived from an EMBL/GenBank/DDBJ whole genome shotgun (WGS) entry which is preliminary data.</text>
</comment>
<gene>
    <name evidence="3" type="ORF">ENL21_03930</name>
</gene>
<accession>A0A7V5H310</accession>
<proteinExistence type="predicted"/>
<dbReference type="InterPro" id="IPR012675">
    <property type="entry name" value="Beta-grasp_dom_sf"/>
</dbReference>
<dbReference type="EMBL" id="DRTD01000289">
    <property type="protein sequence ID" value="HHE54906.1"/>
    <property type="molecule type" value="Genomic_DNA"/>
</dbReference>
<dbReference type="PANTHER" id="PTHR39081:SF1">
    <property type="entry name" value="MUT7-C RNASE DOMAIN-CONTAINING PROTEIN"/>
    <property type="match status" value="1"/>
</dbReference>
<dbReference type="Pfam" id="PF01927">
    <property type="entry name" value="Mut7-C"/>
    <property type="match status" value="1"/>
</dbReference>
<sequence length="250" mass="29452">MARQKQAIFRFYAELNDFLPKEKRQRDFVYHFWGNPAVKDAIEALGVPHPEVDLILVNQKSVDFNYRLQHGDRVAVYPVFELLDIGAVTHLRPKPLRRPKFILDCNLGKLTRKLRMLGFDCLYQNDYSDQQIVDMALNQKRIILTRDIGLLKNKAVTHGYWVRSTNPAQQLNEVLNYFDLFNQIQPFTRCLDCNGLIEEVPKKKIEEQLPARVRQTFNQFYRCQQCGKVYWQGSHYDRMLESIAKLRQGS</sequence>
<evidence type="ECO:0000259" key="2">
    <source>
        <dbReference type="Pfam" id="PF14451"/>
    </source>
</evidence>
<name>A0A7V5H310_CALAY</name>
<protein>
    <submittedName>
        <fullName evidence="3">Twitching motility protein PilT</fullName>
    </submittedName>
</protein>
<dbReference type="AlphaFoldDB" id="A0A7V5H310"/>
<dbReference type="InterPro" id="IPR027798">
    <property type="entry name" value="Ub_Mut7C"/>
</dbReference>
<dbReference type="Pfam" id="PF14451">
    <property type="entry name" value="Ub-Mut7C"/>
    <property type="match status" value="1"/>
</dbReference>
<dbReference type="InterPro" id="IPR016155">
    <property type="entry name" value="Mopterin_synth/thiamin_S_b"/>
</dbReference>
<dbReference type="InterPro" id="IPR002782">
    <property type="entry name" value="Mut7-C_RNAse_dom"/>
</dbReference>
<dbReference type="SUPFAM" id="SSF54285">
    <property type="entry name" value="MoaD/ThiS"/>
    <property type="match status" value="1"/>
</dbReference>
<reference evidence="3" key="1">
    <citation type="journal article" date="2020" name="mSystems">
        <title>Genome- and Community-Level Interaction Insights into Carbon Utilization and Element Cycling Functions of Hydrothermarchaeota in Hydrothermal Sediment.</title>
        <authorList>
            <person name="Zhou Z."/>
            <person name="Liu Y."/>
            <person name="Xu W."/>
            <person name="Pan J."/>
            <person name="Luo Z.H."/>
            <person name="Li M."/>
        </authorList>
    </citation>
    <scope>NUCLEOTIDE SEQUENCE [LARGE SCALE GENOMIC DNA]</scope>
    <source>
        <strain evidence="3">HyVt-76</strain>
    </source>
</reference>
<evidence type="ECO:0000259" key="1">
    <source>
        <dbReference type="Pfam" id="PF01927"/>
    </source>
</evidence>
<feature type="domain" description="Mut7-C RNAse" evidence="1">
    <location>
        <begin position="99"/>
        <end position="241"/>
    </location>
</feature>
<feature type="domain" description="Ubiquitin Mut7-C" evidence="2">
    <location>
        <begin position="6"/>
        <end position="83"/>
    </location>
</feature>
<evidence type="ECO:0000313" key="3">
    <source>
        <dbReference type="EMBL" id="HHE54906.1"/>
    </source>
</evidence>